<gene>
    <name evidence="1" type="ORF">PENTCL1PPCAC_20053</name>
</gene>
<organism evidence="1 2">
    <name type="scientific">Pristionchus entomophagus</name>
    <dbReference type="NCBI Taxonomy" id="358040"/>
    <lineage>
        <taxon>Eukaryota</taxon>
        <taxon>Metazoa</taxon>
        <taxon>Ecdysozoa</taxon>
        <taxon>Nematoda</taxon>
        <taxon>Chromadorea</taxon>
        <taxon>Rhabditida</taxon>
        <taxon>Rhabditina</taxon>
        <taxon>Diplogasteromorpha</taxon>
        <taxon>Diplogasteroidea</taxon>
        <taxon>Neodiplogasteridae</taxon>
        <taxon>Pristionchus</taxon>
    </lineage>
</organism>
<evidence type="ECO:0000313" key="1">
    <source>
        <dbReference type="EMBL" id="GMS97878.1"/>
    </source>
</evidence>
<accession>A0AAV5TV23</accession>
<dbReference type="Proteomes" id="UP001432027">
    <property type="component" value="Unassembled WGS sequence"/>
</dbReference>
<protein>
    <submittedName>
        <fullName evidence="1">Uncharacterized protein</fullName>
    </submittedName>
</protein>
<keyword evidence="2" id="KW-1185">Reference proteome</keyword>
<evidence type="ECO:0000313" key="2">
    <source>
        <dbReference type="Proteomes" id="UP001432027"/>
    </source>
</evidence>
<feature type="non-terminal residue" evidence="1">
    <location>
        <position position="1"/>
    </location>
</feature>
<proteinExistence type="predicted"/>
<dbReference type="EMBL" id="BTSX01000004">
    <property type="protein sequence ID" value="GMS97878.1"/>
    <property type="molecule type" value="Genomic_DNA"/>
</dbReference>
<comment type="caution">
    <text evidence="1">The sequence shown here is derived from an EMBL/GenBank/DDBJ whole genome shotgun (WGS) entry which is preliminary data.</text>
</comment>
<name>A0AAV5TV23_9BILA</name>
<sequence>PFSLQPHGGVIQTGSSKLIKTSGGSLMIYRGKKMKNGEEEEIFGNSHIRYLLHITDSMKVKSEDTPFFLAISDRRLAIIRLGDDTCGAQFEFNDEIVDPGAITVVSMGEVEQQKKKLFRVILKIPLAFRCGFIKRIQFTVDYDEREKGEKEHSAKVIDKLRQNDGDRKSVLFSASYLTFNPSSLNSVVLSDGVVKRAGEVSSLKKRRVTAVGEELWKGKVLMATENGSIRVVKVEGEKKARKKLNELSLLSIGQCVPPY</sequence>
<dbReference type="AlphaFoldDB" id="A0AAV5TV23"/>
<feature type="non-terminal residue" evidence="1">
    <location>
        <position position="259"/>
    </location>
</feature>
<reference evidence="1" key="1">
    <citation type="submission" date="2023-10" db="EMBL/GenBank/DDBJ databases">
        <title>Genome assembly of Pristionchus species.</title>
        <authorList>
            <person name="Yoshida K."/>
            <person name="Sommer R.J."/>
        </authorList>
    </citation>
    <scope>NUCLEOTIDE SEQUENCE</scope>
    <source>
        <strain evidence="1">RS0144</strain>
    </source>
</reference>